<dbReference type="Gene3D" id="1.10.10.10">
    <property type="entry name" value="Winged helix-like DNA-binding domain superfamily/Winged helix DNA-binding domain"/>
    <property type="match status" value="1"/>
</dbReference>
<comment type="caution">
    <text evidence="2">The sequence shown here is derived from an EMBL/GenBank/DDBJ whole genome shotgun (WGS) entry which is preliminary data.</text>
</comment>
<dbReference type="AlphaFoldDB" id="A0AA87W8J2"/>
<dbReference type="Pfam" id="PF03551">
    <property type="entry name" value="PadR"/>
    <property type="match status" value="1"/>
</dbReference>
<protein>
    <recommendedName>
        <fullName evidence="1">Transcription regulator PadR N-terminal domain-containing protein</fullName>
    </recommendedName>
</protein>
<reference evidence="2" key="1">
    <citation type="journal article" date="2014" name="Int. J. Syst. Evol. Microbiol.">
        <title>Complete genome sequence of Corynebacterium casei LMG S-19264T (=DSM 44701T), isolated from a smear-ripened cheese.</title>
        <authorList>
            <consortium name="US DOE Joint Genome Institute (JGI-PGF)"/>
            <person name="Walter F."/>
            <person name="Albersmeier A."/>
            <person name="Kalinowski J."/>
            <person name="Ruckert C."/>
        </authorList>
    </citation>
    <scope>NUCLEOTIDE SEQUENCE</scope>
    <source>
        <strain evidence="2">CGMCC 1.15034</strain>
    </source>
</reference>
<dbReference type="InterPro" id="IPR036390">
    <property type="entry name" value="WH_DNA-bd_sf"/>
</dbReference>
<name>A0AA87W8J2_9BRAD</name>
<dbReference type="EMBL" id="BMHC01000007">
    <property type="protein sequence ID" value="GGI25725.1"/>
    <property type="molecule type" value="Genomic_DNA"/>
</dbReference>
<organism evidence="2 3">
    <name type="scientific">Bradyrhizobium guangdongense</name>
    <dbReference type="NCBI Taxonomy" id="1325090"/>
    <lineage>
        <taxon>Bacteria</taxon>
        <taxon>Pseudomonadati</taxon>
        <taxon>Pseudomonadota</taxon>
        <taxon>Alphaproteobacteria</taxon>
        <taxon>Hyphomicrobiales</taxon>
        <taxon>Nitrobacteraceae</taxon>
        <taxon>Bradyrhizobium</taxon>
    </lineage>
</organism>
<dbReference type="InterPro" id="IPR005149">
    <property type="entry name" value="Tscrpt_reg_PadR_N"/>
</dbReference>
<accession>A0AA87W8J2</accession>
<sequence length="219" mass="24599">MELAMAKKKTTVKRKAPAATPPAIPTLGYVILTSLAHHPHTGYELTQLMGPPRNYMWEAKHSQVYPTLQLLAEHGYVTFEDIAQESKPDKKVYEVTERGLEALKEWARKGPTHVPVRDEFSVKMAALRLLPPSEAVAVLNRQIELVEGEIAAINLHLVDFVDRFRLPEPAQSNHRQFCLLSAIRLSRDLKLTAMEAYRKLAGELSRATEPAKASRAQSK</sequence>
<evidence type="ECO:0000259" key="1">
    <source>
        <dbReference type="Pfam" id="PF03551"/>
    </source>
</evidence>
<dbReference type="PANTHER" id="PTHR43252">
    <property type="entry name" value="TRANSCRIPTIONAL REGULATOR YQJI"/>
    <property type="match status" value="1"/>
</dbReference>
<dbReference type="SUPFAM" id="SSF46785">
    <property type="entry name" value="Winged helix' DNA-binding domain"/>
    <property type="match status" value="1"/>
</dbReference>
<dbReference type="InterPro" id="IPR036388">
    <property type="entry name" value="WH-like_DNA-bd_sf"/>
</dbReference>
<evidence type="ECO:0000313" key="3">
    <source>
        <dbReference type="Proteomes" id="UP000625079"/>
    </source>
</evidence>
<reference evidence="2" key="2">
    <citation type="submission" date="2022-12" db="EMBL/GenBank/DDBJ databases">
        <authorList>
            <person name="Sun Q."/>
            <person name="Zhou Y."/>
        </authorList>
    </citation>
    <scope>NUCLEOTIDE SEQUENCE</scope>
    <source>
        <strain evidence="2">CGMCC 1.15034</strain>
    </source>
</reference>
<dbReference type="Proteomes" id="UP000625079">
    <property type="component" value="Unassembled WGS sequence"/>
</dbReference>
<feature type="domain" description="Transcription regulator PadR N-terminal" evidence="1">
    <location>
        <begin position="31"/>
        <end position="105"/>
    </location>
</feature>
<proteinExistence type="predicted"/>
<dbReference type="PANTHER" id="PTHR43252:SF4">
    <property type="entry name" value="TRANSCRIPTIONAL REGULATORY PROTEIN"/>
    <property type="match status" value="1"/>
</dbReference>
<gene>
    <name evidence="2" type="ORF">GCM10010987_35810</name>
</gene>
<evidence type="ECO:0000313" key="2">
    <source>
        <dbReference type="EMBL" id="GGI25725.1"/>
    </source>
</evidence>